<dbReference type="HOGENOM" id="CLU_3015554_0_0_1"/>
<protein>
    <submittedName>
        <fullName evidence="1">Uncharacterized protein</fullName>
    </submittedName>
</protein>
<evidence type="ECO:0000313" key="2">
    <source>
        <dbReference type="Proteomes" id="UP000053989"/>
    </source>
</evidence>
<reference evidence="1 2" key="1">
    <citation type="submission" date="2014-04" db="EMBL/GenBank/DDBJ databases">
        <authorList>
            <consortium name="DOE Joint Genome Institute"/>
            <person name="Kuo A."/>
            <person name="Kohler A."/>
            <person name="Nagy L.G."/>
            <person name="Floudas D."/>
            <person name="Copeland A."/>
            <person name="Barry K.W."/>
            <person name="Cichocki N."/>
            <person name="Veneault-Fourrey C."/>
            <person name="LaButti K."/>
            <person name="Lindquist E.A."/>
            <person name="Lipzen A."/>
            <person name="Lundell T."/>
            <person name="Morin E."/>
            <person name="Murat C."/>
            <person name="Sun H."/>
            <person name="Tunlid A."/>
            <person name="Henrissat B."/>
            <person name="Grigoriev I.V."/>
            <person name="Hibbett D.S."/>
            <person name="Martin F."/>
            <person name="Nordberg H.P."/>
            <person name="Cantor M.N."/>
            <person name="Hua S.X."/>
        </authorList>
    </citation>
    <scope>NUCLEOTIDE SEQUENCE [LARGE SCALE GENOMIC DNA]</scope>
    <source>
        <strain evidence="1 2">Foug A</strain>
    </source>
</reference>
<keyword evidence="2" id="KW-1185">Reference proteome</keyword>
<organism evidence="1 2">
    <name type="scientific">Scleroderma citrinum Foug A</name>
    <dbReference type="NCBI Taxonomy" id="1036808"/>
    <lineage>
        <taxon>Eukaryota</taxon>
        <taxon>Fungi</taxon>
        <taxon>Dikarya</taxon>
        <taxon>Basidiomycota</taxon>
        <taxon>Agaricomycotina</taxon>
        <taxon>Agaricomycetes</taxon>
        <taxon>Agaricomycetidae</taxon>
        <taxon>Boletales</taxon>
        <taxon>Sclerodermatineae</taxon>
        <taxon>Sclerodermataceae</taxon>
        <taxon>Scleroderma</taxon>
    </lineage>
</organism>
<dbReference type="AlphaFoldDB" id="A0A0C2ZA39"/>
<sequence length="56" mass="6427">MSVKYEKETHNHWLAPPPHHLTQWTGQQPIFQQASGLTYVSDSEVEDQSQSHAPQN</sequence>
<dbReference type="EMBL" id="KN822882">
    <property type="protein sequence ID" value="KIM49982.1"/>
    <property type="molecule type" value="Genomic_DNA"/>
</dbReference>
<gene>
    <name evidence="1" type="ORF">SCLCIDRAFT_34827</name>
</gene>
<reference evidence="2" key="2">
    <citation type="submission" date="2015-01" db="EMBL/GenBank/DDBJ databases">
        <title>Evolutionary Origins and Diversification of the Mycorrhizal Mutualists.</title>
        <authorList>
            <consortium name="DOE Joint Genome Institute"/>
            <consortium name="Mycorrhizal Genomics Consortium"/>
            <person name="Kohler A."/>
            <person name="Kuo A."/>
            <person name="Nagy L.G."/>
            <person name="Floudas D."/>
            <person name="Copeland A."/>
            <person name="Barry K.W."/>
            <person name="Cichocki N."/>
            <person name="Veneault-Fourrey C."/>
            <person name="LaButti K."/>
            <person name="Lindquist E.A."/>
            <person name="Lipzen A."/>
            <person name="Lundell T."/>
            <person name="Morin E."/>
            <person name="Murat C."/>
            <person name="Riley R."/>
            <person name="Ohm R."/>
            <person name="Sun H."/>
            <person name="Tunlid A."/>
            <person name="Henrissat B."/>
            <person name="Grigoriev I.V."/>
            <person name="Hibbett D.S."/>
            <person name="Martin F."/>
        </authorList>
    </citation>
    <scope>NUCLEOTIDE SEQUENCE [LARGE SCALE GENOMIC DNA]</scope>
    <source>
        <strain evidence="2">Foug A</strain>
    </source>
</reference>
<dbReference type="Proteomes" id="UP000053989">
    <property type="component" value="Unassembled WGS sequence"/>
</dbReference>
<name>A0A0C2ZA39_9AGAM</name>
<accession>A0A0C2ZA39</accession>
<proteinExistence type="predicted"/>
<dbReference type="InParanoid" id="A0A0C2ZA39"/>
<evidence type="ECO:0000313" key="1">
    <source>
        <dbReference type="EMBL" id="KIM49982.1"/>
    </source>
</evidence>